<dbReference type="PANTHER" id="PTHR36869:SF1">
    <property type="entry name" value="CHROMOSOME 16 OPEN READING FRAME 46"/>
    <property type="match status" value="1"/>
</dbReference>
<dbReference type="EMBL" id="JAINUF010000013">
    <property type="protein sequence ID" value="KAJ8343777.1"/>
    <property type="molecule type" value="Genomic_DNA"/>
</dbReference>
<proteinExistence type="predicted"/>
<reference evidence="1" key="1">
    <citation type="journal article" date="2023" name="Science">
        <title>Genome structures resolve the early diversification of teleost fishes.</title>
        <authorList>
            <person name="Parey E."/>
            <person name="Louis A."/>
            <person name="Montfort J."/>
            <person name="Bouchez O."/>
            <person name="Roques C."/>
            <person name="Iampietro C."/>
            <person name="Lluch J."/>
            <person name="Castinel A."/>
            <person name="Donnadieu C."/>
            <person name="Desvignes T."/>
            <person name="Floi Bucao C."/>
            <person name="Jouanno E."/>
            <person name="Wen M."/>
            <person name="Mejri S."/>
            <person name="Dirks R."/>
            <person name="Jansen H."/>
            <person name="Henkel C."/>
            <person name="Chen W.J."/>
            <person name="Zahm M."/>
            <person name="Cabau C."/>
            <person name="Klopp C."/>
            <person name="Thompson A.W."/>
            <person name="Robinson-Rechavi M."/>
            <person name="Braasch I."/>
            <person name="Lecointre G."/>
            <person name="Bobe J."/>
            <person name="Postlethwait J.H."/>
            <person name="Berthelot C."/>
            <person name="Roest Crollius H."/>
            <person name="Guiguen Y."/>
        </authorList>
    </citation>
    <scope>NUCLEOTIDE SEQUENCE</scope>
    <source>
        <strain evidence="1">WJC10195</strain>
    </source>
</reference>
<evidence type="ECO:0000313" key="2">
    <source>
        <dbReference type="Proteomes" id="UP001152622"/>
    </source>
</evidence>
<accession>A0A9Q1ERT8</accession>
<dbReference type="OrthoDB" id="9943020at2759"/>
<dbReference type="Proteomes" id="UP001152622">
    <property type="component" value="Chromosome 13"/>
</dbReference>
<dbReference type="InterPro" id="IPR027836">
    <property type="entry name" value="DUF4529"/>
</dbReference>
<sequence>MDILQESALLPTEENSVKVQDAEWNVCQTPDRRHADALLNISEDSFAKEGDAYELSIESGWEEAIHGWVRSPPLACLFQNQKKKHRGSGLHWSSQPSKNLRFALGIQTAKRRDPPLNFAGDLLPRTGYRLVRNMKYEDLSRLPALLGTRVPLPAPSHRLL</sequence>
<protein>
    <submittedName>
        <fullName evidence="1">Uncharacterized protein</fullName>
    </submittedName>
</protein>
<dbReference type="PANTHER" id="PTHR36869">
    <property type="entry name" value="CHROMOSOME 16 OPEN READING FRAME 46"/>
    <property type="match status" value="1"/>
</dbReference>
<keyword evidence="2" id="KW-1185">Reference proteome</keyword>
<name>A0A9Q1ERT8_SYNKA</name>
<evidence type="ECO:0000313" key="1">
    <source>
        <dbReference type="EMBL" id="KAJ8343777.1"/>
    </source>
</evidence>
<dbReference type="Pfam" id="PF15032">
    <property type="entry name" value="DUF4529"/>
    <property type="match status" value="1"/>
</dbReference>
<gene>
    <name evidence="1" type="ORF">SKAU_G00311060</name>
</gene>
<dbReference type="AlphaFoldDB" id="A0A9Q1ERT8"/>
<comment type="caution">
    <text evidence="1">The sequence shown here is derived from an EMBL/GenBank/DDBJ whole genome shotgun (WGS) entry which is preliminary data.</text>
</comment>
<organism evidence="1 2">
    <name type="scientific">Synaphobranchus kaupii</name>
    <name type="common">Kaup's arrowtooth eel</name>
    <dbReference type="NCBI Taxonomy" id="118154"/>
    <lineage>
        <taxon>Eukaryota</taxon>
        <taxon>Metazoa</taxon>
        <taxon>Chordata</taxon>
        <taxon>Craniata</taxon>
        <taxon>Vertebrata</taxon>
        <taxon>Euteleostomi</taxon>
        <taxon>Actinopterygii</taxon>
        <taxon>Neopterygii</taxon>
        <taxon>Teleostei</taxon>
        <taxon>Anguilliformes</taxon>
        <taxon>Synaphobranchidae</taxon>
        <taxon>Synaphobranchus</taxon>
    </lineage>
</organism>